<protein>
    <submittedName>
        <fullName evidence="11">Peptide/nickel transport system ATP-binding protein/oligopeptide transport system ATP-binding protein</fullName>
    </submittedName>
</protein>
<dbReference type="InterPro" id="IPR003593">
    <property type="entry name" value="AAA+_ATPase"/>
</dbReference>
<gene>
    <name evidence="11" type="ORF">C7419_10254</name>
</gene>
<evidence type="ECO:0000313" key="12">
    <source>
        <dbReference type="Proteomes" id="UP000245754"/>
    </source>
</evidence>
<evidence type="ECO:0000256" key="1">
    <source>
        <dbReference type="ARBA" id="ARBA00004417"/>
    </source>
</evidence>
<dbReference type="FunFam" id="3.40.50.300:FF:000016">
    <property type="entry name" value="Oligopeptide ABC transporter ATP-binding component"/>
    <property type="match status" value="1"/>
</dbReference>
<evidence type="ECO:0000256" key="8">
    <source>
        <dbReference type="ARBA" id="ARBA00023136"/>
    </source>
</evidence>
<evidence type="ECO:0000256" key="3">
    <source>
        <dbReference type="ARBA" id="ARBA00022448"/>
    </source>
</evidence>
<evidence type="ECO:0000256" key="9">
    <source>
        <dbReference type="SAM" id="MobiDB-lite"/>
    </source>
</evidence>
<dbReference type="GO" id="GO:0015833">
    <property type="term" value="P:peptide transport"/>
    <property type="evidence" value="ECO:0007669"/>
    <property type="project" value="InterPro"/>
</dbReference>
<dbReference type="InterPro" id="IPR017871">
    <property type="entry name" value="ABC_transporter-like_CS"/>
</dbReference>
<dbReference type="CDD" id="cd03257">
    <property type="entry name" value="ABC_NikE_OppD_transporters"/>
    <property type="match status" value="1"/>
</dbReference>
<accession>A0A316ERE6</accession>
<dbReference type="GO" id="GO:0016887">
    <property type="term" value="F:ATP hydrolysis activity"/>
    <property type="evidence" value="ECO:0007669"/>
    <property type="project" value="InterPro"/>
</dbReference>
<dbReference type="Proteomes" id="UP000245754">
    <property type="component" value="Unassembled WGS sequence"/>
</dbReference>
<dbReference type="InterPro" id="IPR027417">
    <property type="entry name" value="P-loop_NTPase"/>
</dbReference>
<dbReference type="NCBIfam" id="TIGR01727">
    <property type="entry name" value="oligo_HPY"/>
    <property type="match status" value="1"/>
</dbReference>
<keyword evidence="4" id="KW-1003">Cell membrane</keyword>
<dbReference type="Pfam" id="PF00005">
    <property type="entry name" value="ABC_tran"/>
    <property type="match status" value="1"/>
</dbReference>
<evidence type="ECO:0000256" key="4">
    <source>
        <dbReference type="ARBA" id="ARBA00022475"/>
    </source>
</evidence>
<keyword evidence="12" id="KW-1185">Reference proteome</keyword>
<reference evidence="11 12" key="1">
    <citation type="submission" date="2018-05" db="EMBL/GenBank/DDBJ databases">
        <title>Genomic Encyclopedia of Type Strains, Phase IV (KMG-V): Genome sequencing to study the core and pangenomes of soil and plant-associated prokaryotes.</title>
        <authorList>
            <person name="Whitman W."/>
        </authorList>
    </citation>
    <scope>NUCLEOTIDE SEQUENCE [LARGE SCALE GENOMIC DNA]</scope>
    <source>
        <strain evidence="11 12">SLV-132</strain>
    </source>
</reference>
<feature type="domain" description="ABC transporter" evidence="10">
    <location>
        <begin position="5"/>
        <end position="256"/>
    </location>
</feature>
<feature type="region of interest" description="Disordered" evidence="9">
    <location>
        <begin position="333"/>
        <end position="357"/>
    </location>
</feature>
<comment type="subcellular location">
    <subcellularLocation>
        <location evidence="1">Cell inner membrane</location>
        <topology evidence="1">Peripheral membrane protein</topology>
    </subcellularLocation>
</comment>
<keyword evidence="5" id="KW-0997">Cell inner membrane</keyword>
<evidence type="ECO:0000256" key="6">
    <source>
        <dbReference type="ARBA" id="ARBA00022741"/>
    </source>
</evidence>
<dbReference type="Gene3D" id="3.40.50.300">
    <property type="entry name" value="P-loop containing nucleotide triphosphate hydrolases"/>
    <property type="match status" value="1"/>
</dbReference>
<keyword evidence="6" id="KW-0547">Nucleotide-binding</keyword>
<dbReference type="InterPro" id="IPR013563">
    <property type="entry name" value="Oligopep_ABC_C"/>
</dbReference>
<dbReference type="EMBL" id="QGGT01000002">
    <property type="protein sequence ID" value="PWK34781.1"/>
    <property type="molecule type" value="Genomic_DNA"/>
</dbReference>
<dbReference type="GO" id="GO:0055085">
    <property type="term" value="P:transmembrane transport"/>
    <property type="evidence" value="ECO:0007669"/>
    <property type="project" value="UniProtKB-ARBA"/>
</dbReference>
<name>A0A316ERE6_9BURK</name>
<comment type="caution">
    <text evidence="11">The sequence shown here is derived from an EMBL/GenBank/DDBJ whole genome shotgun (WGS) entry which is preliminary data.</text>
</comment>
<dbReference type="GO" id="GO:0005886">
    <property type="term" value="C:plasma membrane"/>
    <property type="evidence" value="ECO:0007669"/>
    <property type="project" value="UniProtKB-SubCell"/>
</dbReference>
<evidence type="ECO:0000259" key="10">
    <source>
        <dbReference type="PROSITE" id="PS50893"/>
    </source>
</evidence>
<dbReference type="InterPro" id="IPR050388">
    <property type="entry name" value="ABC_Ni/Peptide_Import"/>
</dbReference>
<dbReference type="GO" id="GO:0005524">
    <property type="term" value="F:ATP binding"/>
    <property type="evidence" value="ECO:0007669"/>
    <property type="project" value="UniProtKB-KW"/>
</dbReference>
<dbReference type="SMART" id="SM00382">
    <property type="entry name" value="AAA"/>
    <property type="match status" value="1"/>
</dbReference>
<evidence type="ECO:0000313" key="11">
    <source>
        <dbReference type="EMBL" id="PWK34781.1"/>
    </source>
</evidence>
<keyword evidence="8" id="KW-0472">Membrane</keyword>
<dbReference type="PANTHER" id="PTHR43297:SF2">
    <property type="entry name" value="DIPEPTIDE TRANSPORT ATP-BINDING PROTEIN DPPD"/>
    <property type="match status" value="1"/>
</dbReference>
<dbReference type="PANTHER" id="PTHR43297">
    <property type="entry name" value="OLIGOPEPTIDE TRANSPORT ATP-BINDING PROTEIN APPD"/>
    <property type="match status" value="1"/>
</dbReference>
<dbReference type="Pfam" id="PF08352">
    <property type="entry name" value="oligo_HPY"/>
    <property type="match status" value="1"/>
</dbReference>
<dbReference type="RefSeq" id="WP_109582883.1">
    <property type="nucleotide sequence ID" value="NZ_QGGT01000002.1"/>
</dbReference>
<dbReference type="AlphaFoldDB" id="A0A316ERE6"/>
<dbReference type="SUPFAM" id="SSF52540">
    <property type="entry name" value="P-loop containing nucleoside triphosphate hydrolases"/>
    <property type="match status" value="1"/>
</dbReference>
<dbReference type="PROSITE" id="PS00211">
    <property type="entry name" value="ABC_TRANSPORTER_1"/>
    <property type="match status" value="1"/>
</dbReference>
<keyword evidence="3" id="KW-0813">Transport</keyword>
<dbReference type="InterPro" id="IPR003439">
    <property type="entry name" value="ABC_transporter-like_ATP-bd"/>
</dbReference>
<evidence type="ECO:0000256" key="2">
    <source>
        <dbReference type="ARBA" id="ARBA00005417"/>
    </source>
</evidence>
<comment type="similarity">
    <text evidence="2">Belongs to the ABC transporter superfamily.</text>
</comment>
<evidence type="ECO:0000256" key="5">
    <source>
        <dbReference type="ARBA" id="ARBA00022519"/>
    </source>
</evidence>
<sequence length="357" mass="39865">MDILLETRNLTTQLVTQGGTVTAVDHVNLKVRRGKILALVGESGSGKSMTCASMLGLLPPNGRIVEGEVLFDGADLVRMRPRQLRALRGKRIGMVLQDAMTALNPLLTIGDQIAEVFRWHHVITDRATLRRLSIEALEAVRIPAAAERLDSYPFQFSGGMRQRVCIAINLACAPDLLICDEPTTALDVTVQMQILGLLKSLQASRQLTIVFVTHDLQLASQFCDDVAIMYGGRVVEQGPIADVFAQPVHPYTEGLLRAVPSLHDRDAALRTIPGTPPLARAWTDGCRFAARCPEADARCHARYPNWFAWQEDQRRVACWHTVQRVQRWASRFEPNHETDHEPNREPDHETDHARRVA</sequence>
<organism evidence="11 12">
    <name type="scientific">Cupriavidus plantarum</name>
    <dbReference type="NCBI Taxonomy" id="942865"/>
    <lineage>
        <taxon>Bacteria</taxon>
        <taxon>Pseudomonadati</taxon>
        <taxon>Pseudomonadota</taxon>
        <taxon>Betaproteobacteria</taxon>
        <taxon>Burkholderiales</taxon>
        <taxon>Burkholderiaceae</taxon>
        <taxon>Cupriavidus</taxon>
    </lineage>
</organism>
<keyword evidence="7 11" id="KW-0067">ATP-binding</keyword>
<dbReference type="PROSITE" id="PS50893">
    <property type="entry name" value="ABC_TRANSPORTER_2"/>
    <property type="match status" value="1"/>
</dbReference>
<evidence type="ECO:0000256" key="7">
    <source>
        <dbReference type="ARBA" id="ARBA00022840"/>
    </source>
</evidence>
<proteinExistence type="inferred from homology"/>